<dbReference type="PATRIC" id="fig|1216932.3.peg.104"/>
<keyword evidence="1" id="KW-0472">Membrane</keyword>
<feature type="transmembrane region" description="Helical" evidence="1">
    <location>
        <begin position="32"/>
        <end position="51"/>
    </location>
</feature>
<feature type="transmembrane region" description="Helical" evidence="1">
    <location>
        <begin position="7"/>
        <end position="26"/>
    </location>
</feature>
<accession>W6RZ33</accession>
<reference evidence="2 3" key="1">
    <citation type="submission" date="2013-11" db="EMBL/GenBank/DDBJ databases">
        <title>Complete genome sequence of Clostridum sp. M2/40.</title>
        <authorList>
            <person name="Wibberg D."/>
            <person name="Puehler A."/>
            <person name="Schlueter A."/>
        </authorList>
    </citation>
    <scope>NUCLEOTIDE SEQUENCE [LARGE SCALE GENOMIC DNA]</scope>
    <source>
        <strain evidence="3">M2/40</strain>
    </source>
</reference>
<evidence type="ECO:0000313" key="2">
    <source>
        <dbReference type="EMBL" id="CDM67297.1"/>
    </source>
</evidence>
<sequence length="125" mass="13949">MKNETKAQIIGASIGGIIAILGLTFIDEVSIMIILAAELIIAVIIRFIYLLVKKLKFGTDIDIVLEISILILGICEPLAYILKNYGYGEICVIIAIISVMQFLIVKPKTKTHKKYIEQQEKAKEK</sequence>
<feature type="transmembrane region" description="Helical" evidence="1">
    <location>
        <begin position="63"/>
        <end position="81"/>
    </location>
</feature>
<keyword evidence="3" id="KW-1185">Reference proteome</keyword>
<organism evidence="2 3">
    <name type="scientific">Clostridium bornimense</name>
    <dbReference type="NCBI Taxonomy" id="1216932"/>
    <lineage>
        <taxon>Bacteria</taxon>
        <taxon>Bacillati</taxon>
        <taxon>Bacillota</taxon>
        <taxon>Clostridia</taxon>
        <taxon>Eubacteriales</taxon>
        <taxon>Clostridiaceae</taxon>
        <taxon>Clostridium</taxon>
    </lineage>
</organism>
<keyword evidence="1" id="KW-0812">Transmembrane</keyword>
<keyword evidence="1" id="KW-1133">Transmembrane helix</keyword>
<proteinExistence type="predicted"/>
<protein>
    <submittedName>
        <fullName evidence="2">Uncharacterized protein</fullName>
    </submittedName>
</protein>
<evidence type="ECO:0000313" key="3">
    <source>
        <dbReference type="Proteomes" id="UP000019426"/>
    </source>
</evidence>
<dbReference type="Proteomes" id="UP000019426">
    <property type="component" value="Chromosome M2/40_rep1"/>
</dbReference>
<dbReference type="RefSeq" id="WP_044035768.1">
    <property type="nucleotide sequence ID" value="NZ_HG917868.1"/>
</dbReference>
<dbReference type="AlphaFoldDB" id="W6RZ33"/>
<gene>
    <name evidence="2" type="ORF">CM240_0118</name>
</gene>
<feature type="transmembrane region" description="Helical" evidence="1">
    <location>
        <begin position="87"/>
        <end position="105"/>
    </location>
</feature>
<dbReference type="EMBL" id="HG917868">
    <property type="protein sequence ID" value="CDM67297.1"/>
    <property type="molecule type" value="Genomic_DNA"/>
</dbReference>
<name>W6RZ33_9CLOT</name>
<evidence type="ECO:0000256" key="1">
    <source>
        <dbReference type="SAM" id="Phobius"/>
    </source>
</evidence>
<dbReference type="KEGG" id="clt:CM240_0118"/>
<dbReference type="HOGENOM" id="CLU_1988738_0_0_9"/>